<dbReference type="AlphaFoldDB" id="A0A396H6C4"/>
<accession>A0A396H6C4</accession>
<dbReference type="Proteomes" id="UP000265566">
    <property type="component" value="Chromosome 7"/>
</dbReference>
<comment type="caution">
    <text evidence="1">The sequence shown here is derived from an EMBL/GenBank/DDBJ whole genome shotgun (WGS) entry which is preliminary data.</text>
</comment>
<dbReference type="EMBL" id="PSQE01000007">
    <property type="protein sequence ID" value="RHN46517.1"/>
    <property type="molecule type" value="Genomic_DNA"/>
</dbReference>
<evidence type="ECO:0000313" key="2">
    <source>
        <dbReference type="Proteomes" id="UP000265566"/>
    </source>
</evidence>
<reference evidence="2" key="1">
    <citation type="journal article" date="2018" name="Nat. Plants">
        <title>Whole-genome landscape of Medicago truncatula symbiotic genes.</title>
        <authorList>
            <person name="Pecrix Y."/>
            <person name="Staton S.E."/>
            <person name="Sallet E."/>
            <person name="Lelandais-Briere C."/>
            <person name="Moreau S."/>
            <person name="Carrere S."/>
            <person name="Blein T."/>
            <person name="Jardinaud M.F."/>
            <person name="Latrasse D."/>
            <person name="Zouine M."/>
            <person name="Zahm M."/>
            <person name="Kreplak J."/>
            <person name="Mayjonade B."/>
            <person name="Satge C."/>
            <person name="Perez M."/>
            <person name="Cauet S."/>
            <person name="Marande W."/>
            <person name="Chantry-Darmon C."/>
            <person name="Lopez-Roques C."/>
            <person name="Bouchez O."/>
            <person name="Berard A."/>
            <person name="Debelle F."/>
            <person name="Munos S."/>
            <person name="Bendahmane A."/>
            <person name="Berges H."/>
            <person name="Niebel A."/>
            <person name="Buitink J."/>
            <person name="Frugier F."/>
            <person name="Benhamed M."/>
            <person name="Crespi M."/>
            <person name="Gouzy J."/>
            <person name="Gamas P."/>
        </authorList>
    </citation>
    <scope>NUCLEOTIDE SEQUENCE [LARGE SCALE GENOMIC DNA]</scope>
    <source>
        <strain evidence="2">cv. Jemalong A17</strain>
    </source>
</reference>
<organism evidence="1 2">
    <name type="scientific">Medicago truncatula</name>
    <name type="common">Barrel medic</name>
    <name type="synonym">Medicago tribuloides</name>
    <dbReference type="NCBI Taxonomy" id="3880"/>
    <lineage>
        <taxon>Eukaryota</taxon>
        <taxon>Viridiplantae</taxon>
        <taxon>Streptophyta</taxon>
        <taxon>Embryophyta</taxon>
        <taxon>Tracheophyta</taxon>
        <taxon>Spermatophyta</taxon>
        <taxon>Magnoliopsida</taxon>
        <taxon>eudicotyledons</taxon>
        <taxon>Gunneridae</taxon>
        <taxon>Pentapetalae</taxon>
        <taxon>rosids</taxon>
        <taxon>fabids</taxon>
        <taxon>Fabales</taxon>
        <taxon>Fabaceae</taxon>
        <taxon>Papilionoideae</taxon>
        <taxon>50 kb inversion clade</taxon>
        <taxon>NPAAA clade</taxon>
        <taxon>Hologalegina</taxon>
        <taxon>IRL clade</taxon>
        <taxon>Trifolieae</taxon>
        <taxon>Medicago</taxon>
    </lineage>
</organism>
<sequence length="44" mass="4837">MSFTPSMCKFSSFSFSFPLKKSICCSGFKPVLCASSFLTSPKED</sequence>
<proteinExistence type="predicted"/>
<protein>
    <submittedName>
        <fullName evidence="1">Uncharacterized protein</fullName>
    </submittedName>
</protein>
<dbReference type="Gramene" id="rna41010">
    <property type="protein sequence ID" value="RHN46517.1"/>
    <property type="gene ID" value="gene41010"/>
</dbReference>
<evidence type="ECO:0000313" key="1">
    <source>
        <dbReference type="EMBL" id="RHN46517.1"/>
    </source>
</evidence>
<gene>
    <name evidence="1" type="ORF">MtrunA17_Chr7g0243061</name>
</gene>
<name>A0A396H6C4_MEDTR</name>